<evidence type="ECO:0000256" key="5">
    <source>
        <dbReference type="ARBA" id="ARBA00022840"/>
    </source>
</evidence>
<evidence type="ECO:0000259" key="13">
    <source>
        <dbReference type="PROSITE" id="PS51383"/>
    </source>
</evidence>
<evidence type="ECO:0000256" key="10">
    <source>
        <dbReference type="ARBA" id="ARBA00048238"/>
    </source>
</evidence>
<evidence type="ECO:0000256" key="11">
    <source>
        <dbReference type="ARBA" id="ARBA00049209"/>
    </source>
</evidence>
<dbReference type="InterPro" id="IPR029056">
    <property type="entry name" value="Ribokinase-like"/>
</dbReference>
<evidence type="ECO:0000256" key="4">
    <source>
        <dbReference type="ARBA" id="ARBA00022741"/>
    </source>
</evidence>
<dbReference type="GO" id="GO:0052855">
    <property type="term" value="F:ADP-dependent NAD(P)H-hydrate dehydratase activity"/>
    <property type="evidence" value="ECO:0007669"/>
    <property type="project" value="UniProtKB-UniRule"/>
</dbReference>
<comment type="similarity">
    <text evidence="3">In the C-terminal section; belongs to the NnrD/CARKD family.</text>
</comment>
<dbReference type="Gene3D" id="3.40.1190.20">
    <property type="match status" value="1"/>
</dbReference>
<comment type="subunit">
    <text evidence="12">Homotetramer.</text>
</comment>
<dbReference type="Pfam" id="PF03853">
    <property type="entry name" value="YjeF_N"/>
    <property type="match status" value="1"/>
</dbReference>
<dbReference type="EC" id="4.2.1.136" evidence="12"/>
<dbReference type="GO" id="GO:0110051">
    <property type="term" value="P:metabolite repair"/>
    <property type="evidence" value="ECO:0007669"/>
    <property type="project" value="TreeGrafter"/>
</dbReference>
<keyword evidence="5 12" id="KW-0067">ATP-binding</keyword>
<dbReference type="Gene3D" id="3.40.50.10260">
    <property type="entry name" value="YjeF N-terminal domain"/>
    <property type="match status" value="1"/>
</dbReference>
<name>A0A9D1RQX7_9CORY</name>
<reference evidence="15" key="1">
    <citation type="journal article" date="2021" name="PeerJ">
        <title>Extensive microbial diversity within the chicken gut microbiome revealed by metagenomics and culture.</title>
        <authorList>
            <person name="Gilroy R."/>
            <person name="Ravi A."/>
            <person name="Getino M."/>
            <person name="Pursley I."/>
            <person name="Horton D.L."/>
            <person name="Alikhan N.F."/>
            <person name="Baker D."/>
            <person name="Gharbi K."/>
            <person name="Hall N."/>
            <person name="Watson M."/>
            <person name="Adriaenssens E.M."/>
            <person name="Foster-Nyarko E."/>
            <person name="Jarju S."/>
            <person name="Secka A."/>
            <person name="Antonio M."/>
            <person name="Oren A."/>
            <person name="Chaudhuri R.R."/>
            <person name="La Ragione R."/>
            <person name="Hildebrand F."/>
            <person name="Pallen M.J."/>
        </authorList>
    </citation>
    <scope>NUCLEOTIDE SEQUENCE</scope>
    <source>
        <strain evidence="15">CHK32-1732</strain>
    </source>
</reference>
<evidence type="ECO:0000256" key="7">
    <source>
        <dbReference type="ARBA" id="ARBA00023027"/>
    </source>
</evidence>
<comment type="catalytic activity">
    <reaction evidence="10 12">
        <text>(6S)-NADHX + ADP = AMP + phosphate + NADH + H(+)</text>
        <dbReference type="Rhea" id="RHEA:32223"/>
        <dbReference type="ChEBI" id="CHEBI:15378"/>
        <dbReference type="ChEBI" id="CHEBI:43474"/>
        <dbReference type="ChEBI" id="CHEBI:57945"/>
        <dbReference type="ChEBI" id="CHEBI:64074"/>
        <dbReference type="ChEBI" id="CHEBI:456215"/>
        <dbReference type="ChEBI" id="CHEBI:456216"/>
        <dbReference type="EC" id="4.2.1.136"/>
    </reaction>
</comment>
<feature type="domain" description="YjeF C-terminal" evidence="13">
    <location>
        <begin position="312"/>
        <end position="606"/>
    </location>
</feature>
<organism evidence="15 16">
    <name type="scientific">Candidatus Corynebacterium avicola</name>
    <dbReference type="NCBI Taxonomy" id="2838527"/>
    <lineage>
        <taxon>Bacteria</taxon>
        <taxon>Bacillati</taxon>
        <taxon>Actinomycetota</taxon>
        <taxon>Actinomycetes</taxon>
        <taxon>Mycobacteriales</taxon>
        <taxon>Corynebacteriaceae</taxon>
        <taxon>Corynebacterium</taxon>
    </lineage>
</organism>
<dbReference type="HAMAP" id="MF_01965">
    <property type="entry name" value="NADHX_dehydratase"/>
    <property type="match status" value="1"/>
</dbReference>
<reference evidence="15" key="2">
    <citation type="submission" date="2021-04" db="EMBL/GenBank/DDBJ databases">
        <authorList>
            <person name="Gilroy R."/>
        </authorList>
    </citation>
    <scope>NUCLEOTIDE SEQUENCE</scope>
    <source>
        <strain evidence="15">CHK32-1732</strain>
    </source>
</reference>
<keyword evidence="7 12" id="KW-0520">NAD</keyword>
<proteinExistence type="inferred from homology"/>
<evidence type="ECO:0000256" key="8">
    <source>
        <dbReference type="ARBA" id="ARBA00023239"/>
    </source>
</evidence>
<evidence type="ECO:0000256" key="9">
    <source>
        <dbReference type="ARBA" id="ARBA00025153"/>
    </source>
</evidence>
<dbReference type="CDD" id="cd01171">
    <property type="entry name" value="YXKO-related"/>
    <property type="match status" value="1"/>
</dbReference>
<comment type="function">
    <text evidence="9">Bifunctional enzyme that catalyzes the epimerization of the S- and R-forms of NAD(P)HX and the dehydration of the S-form of NAD(P)HX at the expense of ADP, which is converted to AMP. This allows the repair of both epimers of NAD(P)HX, a damaged form of NAD(P)H that is a result of enzymatic or heat-dependent hydration.</text>
</comment>
<dbReference type="GO" id="GO:0052856">
    <property type="term" value="F:NAD(P)HX epimerase activity"/>
    <property type="evidence" value="ECO:0007669"/>
    <property type="project" value="TreeGrafter"/>
</dbReference>
<comment type="similarity">
    <text evidence="2">In the N-terminal section; belongs to the NnrE/AIBP family.</text>
</comment>
<dbReference type="PANTHER" id="PTHR12592:SF0">
    <property type="entry name" value="ATP-DEPENDENT (S)-NAD(P)H-HYDRATE DEHYDRATASE"/>
    <property type="match status" value="1"/>
</dbReference>
<dbReference type="GO" id="GO:0016301">
    <property type="term" value="F:kinase activity"/>
    <property type="evidence" value="ECO:0007669"/>
    <property type="project" value="UniProtKB-KW"/>
</dbReference>
<dbReference type="AlphaFoldDB" id="A0A9D1RQX7"/>
<feature type="binding site" evidence="12">
    <location>
        <position position="537"/>
    </location>
    <ligand>
        <name>(6S)-NADPHX</name>
        <dbReference type="ChEBI" id="CHEBI:64076"/>
    </ligand>
</feature>
<evidence type="ECO:0000256" key="12">
    <source>
        <dbReference type="HAMAP-Rule" id="MF_01965"/>
    </source>
</evidence>
<keyword evidence="4 12" id="KW-0547">Nucleotide-binding</keyword>
<feature type="binding site" evidence="12">
    <location>
        <position position="536"/>
    </location>
    <ligand>
        <name>AMP</name>
        <dbReference type="ChEBI" id="CHEBI:456215"/>
    </ligand>
</feature>
<evidence type="ECO:0000313" key="15">
    <source>
        <dbReference type="EMBL" id="HIW92568.1"/>
    </source>
</evidence>
<dbReference type="PROSITE" id="PS51385">
    <property type="entry name" value="YJEF_N"/>
    <property type="match status" value="1"/>
</dbReference>
<dbReference type="SUPFAM" id="SSF53613">
    <property type="entry name" value="Ribokinase-like"/>
    <property type="match status" value="1"/>
</dbReference>
<evidence type="ECO:0000256" key="1">
    <source>
        <dbReference type="ARBA" id="ARBA00001958"/>
    </source>
</evidence>
<protein>
    <recommendedName>
        <fullName evidence="12">ADP-dependent (S)-NAD(P)H-hydrate dehydratase</fullName>
        <ecNumber evidence="12">4.2.1.136</ecNumber>
    </recommendedName>
    <alternativeName>
        <fullName evidence="12">ADP-dependent NAD(P)HX dehydratase</fullName>
    </alternativeName>
</protein>
<evidence type="ECO:0000313" key="16">
    <source>
        <dbReference type="Proteomes" id="UP000824190"/>
    </source>
</evidence>
<keyword evidence="15" id="KW-0808">Transferase</keyword>
<feature type="binding site" evidence="12">
    <location>
        <position position="400"/>
    </location>
    <ligand>
        <name>(6S)-NADPHX</name>
        <dbReference type="ChEBI" id="CHEBI:64076"/>
    </ligand>
</feature>
<dbReference type="EMBL" id="DXGC01000112">
    <property type="protein sequence ID" value="HIW92568.1"/>
    <property type="molecule type" value="Genomic_DNA"/>
</dbReference>
<feature type="binding site" evidence="12">
    <location>
        <position position="453"/>
    </location>
    <ligand>
        <name>(6S)-NADPHX</name>
        <dbReference type="ChEBI" id="CHEBI:64076"/>
    </ligand>
</feature>
<keyword evidence="6 12" id="KW-0521">NADP</keyword>
<evidence type="ECO:0000256" key="3">
    <source>
        <dbReference type="ARBA" id="ARBA00009524"/>
    </source>
</evidence>
<dbReference type="PROSITE" id="PS51383">
    <property type="entry name" value="YJEF_C_3"/>
    <property type="match status" value="1"/>
</dbReference>
<comment type="similarity">
    <text evidence="12">Belongs to the NnrD/CARKD family.</text>
</comment>
<evidence type="ECO:0000256" key="2">
    <source>
        <dbReference type="ARBA" id="ARBA00006001"/>
    </source>
</evidence>
<dbReference type="GO" id="GO:0046496">
    <property type="term" value="P:nicotinamide nucleotide metabolic process"/>
    <property type="evidence" value="ECO:0007669"/>
    <property type="project" value="UniProtKB-UniRule"/>
</dbReference>
<comment type="catalytic activity">
    <reaction evidence="11 12">
        <text>(6S)-NADPHX + ADP = AMP + phosphate + NADPH + H(+)</text>
        <dbReference type="Rhea" id="RHEA:32235"/>
        <dbReference type="ChEBI" id="CHEBI:15378"/>
        <dbReference type="ChEBI" id="CHEBI:43474"/>
        <dbReference type="ChEBI" id="CHEBI:57783"/>
        <dbReference type="ChEBI" id="CHEBI:64076"/>
        <dbReference type="ChEBI" id="CHEBI:456215"/>
        <dbReference type="ChEBI" id="CHEBI:456216"/>
        <dbReference type="EC" id="4.2.1.136"/>
    </reaction>
</comment>
<dbReference type="Proteomes" id="UP000824190">
    <property type="component" value="Unassembled WGS sequence"/>
</dbReference>
<evidence type="ECO:0000259" key="14">
    <source>
        <dbReference type="PROSITE" id="PS51385"/>
    </source>
</evidence>
<keyword evidence="15" id="KW-0418">Kinase</keyword>
<dbReference type="InterPro" id="IPR004443">
    <property type="entry name" value="YjeF_N_dom"/>
</dbReference>
<sequence length="621" mass="64797">MTQHNENTLGEHQRSLVFTAEEIRAAEAPLLEAQTREDEVMQSAARAVAAAARVMLTSEPMGSFAERILLAVGAGGNGGDALYAGALLRDEGWEVDAVLFGRDRDTGDVRAHELALEAFIRAGGSVVELDEVWPRPPKYRLIIDGVLGLGGAGGLDPVAATLFAFAGAWFVPVLAVDVPSGIAADTGATPEPVDVDNPLDPEAGKRFPEGERVLANDRAPGHVIADMTVTFGGLRRAHAVNAYCGQVVLADPGLDDGGTIGGNLWKLQWKTPIEVTASIAAPKRPQGDGERRAGTLDMSGPWDLGSSGLVPMAASHIDFAWEPGPYDDKYSQGVVGVCAGSETYPGAAVLATTGAVRTTSAMVRYIGAGASEVLRATPEVVWAPDLASCGRVQAWVVGPGRGTGEEATAELAELLGREEALLIDADAITVLSEHPELLDSLAAREASTLLTPHAGEFRRLAATVVEARGVDIPDPDADRIGAATAMARTLRCSVLIKGRHTVVVDRPHMTQDGREWRLSVRCIDAGTSWGATPGSGDVLSGLAGALMAQSVARLGNADHGAYQAVALHALAASVGARQAAGGGEGPGVPVSASQIAEAIPRAWALSGRSHPDRQYLRFPWR</sequence>
<feature type="domain" description="YjeF N-terminal" evidence="14">
    <location>
        <begin position="23"/>
        <end position="260"/>
    </location>
</feature>
<dbReference type="InterPro" id="IPR000631">
    <property type="entry name" value="CARKD"/>
</dbReference>
<comment type="cofactor">
    <cofactor evidence="12">
        <name>Mg(2+)</name>
        <dbReference type="ChEBI" id="CHEBI:18420"/>
    </cofactor>
</comment>
<comment type="caution">
    <text evidence="15">The sequence shown here is derived from an EMBL/GenBank/DDBJ whole genome shotgun (WGS) entry which is preliminary data.</text>
</comment>
<dbReference type="InterPro" id="IPR036652">
    <property type="entry name" value="YjeF_N_dom_sf"/>
</dbReference>
<keyword evidence="8 12" id="KW-0456">Lyase</keyword>
<comment type="cofactor">
    <cofactor evidence="1">
        <name>K(+)</name>
        <dbReference type="ChEBI" id="CHEBI:29103"/>
    </cofactor>
</comment>
<feature type="binding site" evidence="12">
    <location>
        <begin position="497"/>
        <end position="501"/>
    </location>
    <ligand>
        <name>AMP</name>
        <dbReference type="ChEBI" id="CHEBI:456215"/>
    </ligand>
</feature>
<gene>
    <name evidence="12" type="primary">nnrD</name>
    <name evidence="15" type="ORF">H9870_13025</name>
</gene>
<feature type="binding site" evidence="12">
    <location>
        <position position="347"/>
    </location>
    <ligand>
        <name>(6S)-NADPHX</name>
        <dbReference type="ChEBI" id="CHEBI:64076"/>
    </ligand>
</feature>
<evidence type="ECO:0000256" key="6">
    <source>
        <dbReference type="ARBA" id="ARBA00022857"/>
    </source>
</evidence>
<dbReference type="PANTHER" id="PTHR12592">
    <property type="entry name" value="ATP-DEPENDENT (S)-NAD(P)H-HYDRATE DEHYDRATASE FAMILY MEMBER"/>
    <property type="match status" value="1"/>
</dbReference>
<dbReference type="Pfam" id="PF01256">
    <property type="entry name" value="Carb_kinase"/>
    <property type="match status" value="1"/>
</dbReference>
<comment type="function">
    <text evidence="12">Catalyzes the dehydration of the S-form of NAD(P)HX at the expense of ADP, which is converted to AMP. Together with NAD(P)HX epimerase, which catalyzes the epimerization of the S- and R-forms, the enzyme allows the repair of both epimers of NAD(P)HX, a damaged form of NAD(P)H that is a result of enzymatic or heat-dependent hydration.</text>
</comment>
<dbReference type="SUPFAM" id="SSF64153">
    <property type="entry name" value="YjeF N-terminal domain-like"/>
    <property type="match status" value="1"/>
</dbReference>
<accession>A0A9D1RQX7</accession>
<dbReference type="GO" id="GO:0005524">
    <property type="term" value="F:ATP binding"/>
    <property type="evidence" value="ECO:0007669"/>
    <property type="project" value="UniProtKB-KW"/>
</dbReference>